<protein>
    <submittedName>
        <fullName evidence="2">Uncharacterized protein</fullName>
    </submittedName>
</protein>
<proteinExistence type="predicted"/>
<sequence>MVSDGTEFSVGDIEKLFDETRRKTKAKHENWAKYYDRRMGNIQINVNDYVLVKTHPLSSAAEKVVTKFKPKFECPYRVLEKVYNGDQMSRSIAGRMGQAKGHKVDKRALTLNNSNNLPHFKNRFRTQETMIPSTSGYNLQPRESAKVESGPANEKRAQQGVPVQSRTSRQKP</sequence>
<reference evidence="2" key="1">
    <citation type="submission" date="2020-08" db="EMBL/GenBank/DDBJ databases">
        <title>Multicomponent nature underlies the extraordinary mechanical properties of spider dragline silk.</title>
        <authorList>
            <person name="Kono N."/>
            <person name="Nakamura H."/>
            <person name="Mori M."/>
            <person name="Yoshida Y."/>
            <person name="Ohtoshi R."/>
            <person name="Malay A.D."/>
            <person name="Moran D.A.P."/>
            <person name="Tomita M."/>
            <person name="Numata K."/>
            <person name="Arakawa K."/>
        </authorList>
    </citation>
    <scope>NUCLEOTIDE SEQUENCE</scope>
</reference>
<feature type="region of interest" description="Disordered" evidence="1">
    <location>
        <begin position="132"/>
        <end position="172"/>
    </location>
</feature>
<evidence type="ECO:0000313" key="3">
    <source>
        <dbReference type="Proteomes" id="UP000887159"/>
    </source>
</evidence>
<name>A0A8X6VST0_TRICX</name>
<evidence type="ECO:0000256" key="1">
    <source>
        <dbReference type="SAM" id="MobiDB-lite"/>
    </source>
</evidence>
<organism evidence="2 3">
    <name type="scientific">Trichonephila clavipes</name>
    <name type="common">Golden silk orbweaver</name>
    <name type="synonym">Nephila clavipes</name>
    <dbReference type="NCBI Taxonomy" id="2585209"/>
    <lineage>
        <taxon>Eukaryota</taxon>
        <taxon>Metazoa</taxon>
        <taxon>Ecdysozoa</taxon>
        <taxon>Arthropoda</taxon>
        <taxon>Chelicerata</taxon>
        <taxon>Arachnida</taxon>
        <taxon>Araneae</taxon>
        <taxon>Araneomorphae</taxon>
        <taxon>Entelegynae</taxon>
        <taxon>Araneoidea</taxon>
        <taxon>Nephilidae</taxon>
        <taxon>Trichonephila</taxon>
    </lineage>
</organism>
<keyword evidence="3" id="KW-1185">Reference proteome</keyword>
<comment type="caution">
    <text evidence="2">The sequence shown here is derived from an EMBL/GenBank/DDBJ whole genome shotgun (WGS) entry which is preliminary data.</text>
</comment>
<dbReference type="Proteomes" id="UP000887159">
    <property type="component" value="Unassembled WGS sequence"/>
</dbReference>
<accession>A0A8X6VST0</accession>
<gene>
    <name evidence="2" type="primary">NCL1_50502</name>
    <name evidence="2" type="ORF">TNCV_3994131</name>
</gene>
<feature type="compositionally biased region" description="Polar residues" evidence="1">
    <location>
        <begin position="161"/>
        <end position="172"/>
    </location>
</feature>
<dbReference type="EMBL" id="BMAU01021357">
    <property type="protein sequence ID" value="GFY21369.1"/>
    <property type="molecule type" value="Genomic_DNA"/>
</dbReference>
<dbReference type="AlphaFoldDB" id="A0A8X6VST0"/>
<evidence type="ECO:0000313" key="2">
    <source>
        <dbReference type="EMBL" id="GFY21369.1"/>
    </source>
</evidence>